<feature type="transmembrane region" description="Helical" evidence="1">
    <location>
        <begin position="39"/>
        <end position="60"/>
    </location>
</feature>
<feature type="transmembrane region" description="Helical" evidence="1">
    <location>
        <begin position="288"/>
        <end position="312"/>
    </location>
</feature>
<evidence type="ECO:0000313" key="3">
    <source>
        <dbReference type="Proteomes" id="UP000054495"/>
    </source>
</evidence>
<proteinExistence type="predicted"/>
<gene>
    <name evidence="2" type="ORF">ANCCEY_01703</name>
</gene>
<evidence type="ECO:0000313" key="2">
    <source>
        <dbReference type="EMBL" id="EPB79176.1"/>
    </source>
</evidence>
<keyword evidence="1" id="KW-0812">Transmembrane</keyword>
<sequence>MHHRMHNMLVLVVELIGVVSLLFNCYAFYAFIGKSKQGLGSAIIPFVFASNVIFTISYTLEVPVPFVHNFCVVAVASGAISSGKTGVVLLVFRKRRLVVFFVKFVKGVEMSEYSFIYSSPKWMAIVIAVNILILIVWSYKYSWPATNFGEDIADAVLSVTGLNLKAHGYIGFCAETCCLAVLLQPPSVIKRHAPSASDLLAGGVLGDGLGSLGNCVLGEFSRKDEAYGGLDFARGDRRSLVVLGEARSLNSDTLKDVVHERVHDGHRLRRDTGVGVHLLQHTVDVDGVALLAALSPLLVSGAAGLLALGGLLRSLGRWLWWHDDRNH</sequence>
<feature type="transmembrane region" description="Helical" evidence="1">
    <location>
        <begin position="66"/>
        <end position="92"/>
    </location>
</feature>
<reference evidence="2 3" key="1">
    <citation type="submission" date="2013-05" db="EMBL/GenBank/DDBJ databases">
        <title>Draft genome of the parasitic nematode Anyclostoma ceylanicum.</title>
        <authorList>
            <person name="Mitreva M."/>
        </authorList>
    </citation>
    <scope>NUCLEOTIDE SEQUENCE [LARGE SCALE GENOMIC DNA]</scope>
</reference>
<feature type="transmembrane region" description="Helical" evidence="1">
    <location>
        <begin position="122"/>
        <end position="139"/>
    </location>
</feature>
<dbReference type="EMBL" id="KE124798">
    <property type="protein sequence ID" value="EPB79176.1"/>
    <property type="molecule type" value="Genomic_DNA"/>
</dbReference>
<organism evidence="2 3">
    <name type="scientific">Ancylostoma ceylanicum</name>
    <dbReference type="NCBI Taxonomy" id="53326"/>
    <lineage>
        <taxon>Eukaryota</taxon>
        <taxon>Metazoa</taxon>
        <taxon>Ecdysozoa</taxon>
        <taxon>Nematoda</taxon>
        <taxon>Chromadorea</taxon>
        <taxon>Rhabditida</taxon>
        <taxon>Rhabditina</taxon>
        <taxon>Rhabditomorpha</taxon>
        <taxon>Strongyloidea</taxon>
        <taxon>Ancylostomatidae</taxon>
        <taxon>Ancylostomatinae</taxon>
        <taxon>Ancylostoma</taxon>
    </lineage>
</organism>
<dbReference type="AlphaFoldDB" id="A0A0D6M9P8"/>
<keyword evidence="3" id="KW-1185">Reference proteome</keyword>
<dbReference type="Proteomes" id="UP000054495">
    <property type="component" value="Unassembled WGS sequence"/>
</dbReference>
<name>A0A0D6M9P8_9BILA</name>
<accession>A0A0D6M9P8</accession>
<protein>
    <submittedName>
        <fullName evidence="2">Uncharacterized protein</fullName>
    </submittedName>
</protein>
<evidence type="ECO:0000256" key="1">
    <source>
        <dbReference type="SAM" id="Phobius"/>
    </source>
</evidence>
<keyword evidence="1" id="KW-0472">Membrane</keyword>
<feature type="transmembrane region" description="Helical" evidence="1">
    <location>
        <begin position="6"/>
        <end position="32"/>
    </location>
</feature>
<keyword evidence="1" id="KW-1133">Transmembrane helix</keyword>